<dbReference type="OrthoDB" id="354304at2759"/>
<reference evidence="5 6" key="1">
    <citation type="journal article" date="2009" name="Science">
        <title>Green evolution and dynamic adaptations revealed by genomes of the marine picoeukaryotes Micromonas.</title>
        <authorList>
            <person name="Worden A.Z."/>
            <person name="Lee J.H."/>
            <person name="Mock T."/>
            <person name="Rouze P."/>
            <person name="Simmons M.P."/>
            <person name="Aerts A.L."/>
            <person name="Allen A.E."/>
            <person name="Cuvelier M.L."/>
            <person name="Derelle E."/>
            <person name="Everett M.V."/>
            <person name="Foulon E."/>
            <person name="Grimwood J."/>
            <person name="Gundlach H."/>
            <person name="Henrissat B."/>
            <person name="Napoli C."/>
            <person name="McDonald S.M."/>
            <person name="Parker M.S."/>
            <person name="Rombauts S."/>
            <person name="Salamov A."/>
            <person name="Von Dassow P."/>
            <person name="Badger J.H."/>
            <person name="Coutinho P.M."/>
            <person name="Demir E."/>
            <person name="Dubchak I."/>
            <person name="Gentemann C."/>
            <person name="Eikrem W."/>
            <person name="Gready J.E."/>
            <person name="John U."/>
            <person name="Lanier W."/>
            <person name="Lindquist E.A."/>
            <person name="Lucas S."/>
            <person name="Mayer K.F."/>
            <person name="Moreau H."/>
            <person name="Not F."/>
            <person name="Otillar R."/>
            <person name="Panaud O."/>
            <person name="Pangilinan J."/>
            <person name="Paulsen I."/>
            <person name="Piegu B."/>
            <person name="Poliakov A."/>
            <person name="Robbens S."/>
            <person name="Schmutz J."/>
            <person name="Toulza E."/>
            <person name="Wyss T."/>
            <person name="Zelensky A."/>
            <person name="Zhou K."/>
            <person name="Armbrust E.V."/>
            <person name="Bhattacharya D."/>
            <person name="Goodenough U.W."/>
            <person name="Van de Peer Y."/>
            <person name="Grigoriev I.V."/>
        </authorList>
    </citation>
    <scope>NUCLEOTIDE SEQUENCE [LARGE SCALE GENOMIC DNA]</scope>
    <source>
        <strain evidence="5 6">CCMP1545</strain>
    </source>
</reference>
<protein>
    <submittedName>
        <fullName evidence="5">Predicted protein</fullName>
    </submittedName>
</protein>
<feature type="compositionally biased region" description="Basic and acidic residues" evidence="4">
    <location>
        <begin position="110"/>
        <end position="132"/>
    </location>
</feature>
<feature type="binding site" evidence="3">
    <location>
        <position position="70"/>
    </location>
    <ligand>
        <name>substrate</name>
    </ligand>
</feature>
<dbReference type="InterPro" id="IPR029033">
    <property type="entry name" value="His_PPase_superfam"/>
</dbReference>
<dbReference type="STRING" id="564608.C1N2Q7"/>
<dbReference type="SMART" id="SM00855">
    <property type="entry name" value="PGAM"/>
    <property type="match status" value="1"/>
</dbReference>
<feature type="binding site" evidence="3">
    <location>
        <begin position="16"/>
        <end position="23"/>
    </location>
    <ligand>
        <name>substrate</name>
    </ligand>
</feature>
<evidence type="ECO:0000256" key="4">
    <source>
        <dbReference type="SAM" id="MobiDB-lite"/>
    </source>
</evidence>
<proteinExistence type="inferred from homology"/>
<dbReference type="KEGG" id="mpp:MICPUCDRAFT_41868"/>
<feature type="active site" description="Tele-phosphohistidine intermediate" evidence="2">
    <location>
        <position position="17"/>
    </location>
</feature>
<comment type="similarity">
    <text evidence="1">Belongs to the phosphoglycerate mutase family.</text>
</comment>
<dbReference type="eggNOG" id="KOG0235">
    <property type="taxonomic scope" value="Eukaryota"/>
</dbReference>
<dbReference type="GO" id="GO:0016791">
    <property type="term" value="F:phosphatase activity"/>
    <property type="evidence" value="ECO:0007669"/>
    <property type="project" value="TreeGrafter"/>
</dbReference>
<dbReference type="RefSeq" id="XP_003062128.1">
    <property type="nucleotide sequence ID" value="XM_003062082.1"/>
</dbReference>
<accession>C1N2Q7</accession>
<dbReference type="InterPro" id="IPR001345">
    <property type="entry name" value="PG/BPGM_mutase_AS"/>
</dbReference>
<feature type="region of interest" description="Disordered" evidence="4">
    <location>
        <begin position="103"/>
        <end position="139"/>
    </location>
</feature>
<dbReference type="AlphaFoldDB" id="C1N2Q7"/>
<dbReference type="GeneID" id="9687567"/>
<evidence type="ECO:0000313" key="6">
    <source>
        <dbReference type="Proteomes" id="UP000001876"/>
    </source>
</evidence>
<dbReference type="GO" id="GO:0005829">
    <property type="term" value="C:cytosol"/>
    <property type="evidence" value="ECO:0007669"/>
    <property type="project" value="TreeGrafter"/>
</dbReference>
<evidence type="ECO:0000256" key="1">
    <source>
        <dbReference type="ARBA" id="ARBA00038362"/>
    </source>
</evidence>
<dbReference type="PANTHER" id="PTHR48100">
    <property type="entry name" value="BROAD-SPECIFICITY PHOSPHATASE YOR283W-RELATED"/>
    <property type="match status" value="1"/>
</dbReference>
<dbReference type="CDD" id="cd07067">
    <property type="entry name" value="HP_PGM_like"/>
    <property type="match status" value="1"/>
</dbReference>
<keyword evidence="6" id="KW-1185">Reference proteome</keyword>
<feature type="active site" description="Proton donor/acceptor" evidence="2">
    <location>
        <position position="100"/>
    </location>
</feature>
<dbReference type="PANTHER" id="PTHR48100:SF44">
    <property type="entry name" value="PHOSPHATASE C1620.13-RELATED"/>
    <property type="match status" value="1"/>
</dbReference>
<dbReference type="EMBL" id="GG663745">
    <property type="protein sequence ID" value="EEH53840.1"/>
    <property type="molecule type" value="Genomic_DNA"/>
</dbReference>
<dbReference type="Pfam" id="PF00300">
    <property type="entry name" value="His_Phos_1"/>
    <property type="match status" value="1"/>
</dbReference>
<dbReference type="InterPro" id="IPR050275">
    <property type="entry name" value="PGM_Phosphatase"/>
</dbReference>
<organism evidence="6">
    <name type="scientific">Micromonas pusilla (strain CCMP1545)</name>
    <name type="common">Picoplanktonic green alga</name>
    <dbReference type="NCBI Taxonomy" id="564608"/>
    <lineage>
        <taxon>Eukaryota</taxon>
        <taxon>Viridiplantae</taxon>
        <taxon>Chlorophyta</taxon>
        <taxon>Mamiellophyceae</taxon>
        <taxon>Mamiellales</taxon>
        <taxon>Mamiellaceae</taxon>
        <taxon>Micromonas</taxon>
    </lineage>
</organism>
<evidence type="ECO:0000313" key="5">
    <source>
        <dbReference type="EMBL" id="EEH53840.1"/>
    </source>
</evidence>
<dbReference type="Proteomes" id="UP000001876">
    <property type="component" value="Unassembled WGS sequence"/>
</dbReference>
<evidence type="ECO:0000256" key="3">
    <source>
        <dbReference type="PIRSR" id="PIRSR613078-2"/>
    </source>
</evidence>
<dbReference type="Gene3D" id="3.40.50.1240">
    <property type="entry name" value="Phosphoglycerate mutase-like"/>
    <property type="match status" value="1"/>
</dbReference>
<dbReference type="SUPFAM" id="SSF53254">
    <property type="entry name" value="Phosphoglycerate mutase-like"/>
    <property type="match status" value="1"/>
</dbReference>
<evidence type="ECO:0000256" key="2">
    <source>
        <dbReference type="PIRSR" id="PIRSR613078-1"/>
    </source>
</evidence>
<sequence>MRAREGHDVVEFVIVRHGQTTWNASGTIQGQADAPLDELGIAQARVTAAEIARGVRWGHVDSVDSSDLRRAADTASVIAASSSSASSSSSAVRAHAALRERHAGSLQGIRRADAPARDPKAWKALRGGDDATRVPGGGESYDDVLDRVVPWFEDEARARARARAAAAGEGGGRGGGRGVVVTHGGVIHVLSDRCEADDEWFDDDDDRDDVRRGRGRVVVKNCAVGVLRLHVPREDDAAGERRVRWRIGETWGDASHLEEGGLRSSAWGGGAAGV</sequence>
<name>C1N2Q7_MICPC</name>
<dbReference type="InterPro" id="IPR013078">
    <property type="entry name" value="His_Pase_superF_clade-1"/>
</dbReference>
<dbReference type="PROSITE" id="PS00175">
    <property type="entry name" value="PG_MUTASE"/>
    <property type="match status" value="1"/>
</dbReference>
<gene>
    <name evidence="5" type="ORF">MICPUCDRAFT_41868</name>
</gene>